<reference evidence="2 3" key="1">
    <citation type="submission" date="2016-10" db="EMBL/GenBank/DDBJ databases">
        <authorList>
            <person name="de Groot N.N."/>
        </authorList>
    </citation>
    <scope>NUCLEOTIDE SEQUENCE [LARGE SCALE GENOMIC DNA]</scope>
    <source>
        <strain evidence="2 3">A52C2</strain>
    </source>
</reference>
<evidence type="ECO:0000256" key="1">
    <source>
        <dbReference type="SAM" id="MobiDB-lite"/>
    </source>
</evidence>
<keyword evidence="3" id="KW-1185">Reference proteome</keyword>
<evidence type="ECO:0000313" key="2">
    <source>
        <dbReference type="EMBL" id="SER10855.1"/>
    </source>
</evidence>
<name>A0A1H9LIB3_9HYPH</name>
<feature type="compositionally biased region" description="Gly residues" evidence="1">
    <location>
        <begin position="59"/>
        <end position="71"/>
    </location>
</feature>
<dbReference type="Proteomes" id="UP000199647">
    <property type="component" value="Unassembled WGS sequence"/>
</dbReference>
<sequence>MPTLAPAQTPTANSGTPTAICATGCTNAQQNGAASMGAGNLNGSLPNPPGTGTPTGTVDGTGGADTSGAGTGMTAPGSPPAPATPSTGG</sequence>
<accession>A0A1H9LIB3</accession>
<protein>
    <submittedName>
        <fullName evidence="2">Uncharacterized protein</fullName>
    </submittedName>
</protein>
<dbReference type="AlphaFoldDB" id="A0A1H9LIB3"/>
<proteinExistence type="predicted"/>
<feature type="compositionally biased region" description="Polar residues" evidence="1">
    <location>
        <begin position="1"/>
        <end position="17"/>
    </location>
</feature>
<dbReference type="EMBL" id="FOFG01000011">
    <property type="protein sequence ID" value="SER10855.1"/>
    <property type="molecule type" value="Genomic_DNA"/>
</dbReference>
<organism evidence="2 3">
    <name type="scientific">Faunimonas pinastri</name>
    <dbReference type="NCBI Taxonomy" id="1855383"/>
    <lineage>
        <taxon>Bacteria</taxon>
        <taxon>Pseudomonadati</taxon>
        <taxon>Pseudomonadota</taxon>
        <taxon>Alphaproteobacteria</taxon>
        <taxon>Hyphomicrobiales</taxon>
        <taxon>Afifellaceae</taxon>
        <taxon>Faunimonas</taxon>
    </lineage>
</organism>
<gene>
    <name evidence="2" type="ORF">SAMN05216548_11197</name>
</gene>
<evidence type="ECO:0000313" key="3">
    <source>
        <dbReference type="Proteomes" id="UP000199647"/>
    </source>
</evidence>
<feature type="compositionally biased region" description="Polar residues" evidence="1">
    <location>
        <begin position="24"/>
        <end position="33"/>
    </location>
</feature>
<feature type="region of interest" description="Disordered" evidence="1">
    <location>
        <begin position="1"/>
        <end position="89"/>
    </location>
</feature>